<dbReference type="FunFam" id="1.10.238.10:FF:000628">
    <property type="entry name" value="Serine/threonine-protein phosphatase 2A regulatory subunit B'' subunit beta"/>
    <property type="match status" value="1"/>
</dbReference>
<protein>
    <recommendedName>
        <fullName evidence="4">EF-hand domain-containing protein</fullName>
    </recommendedName>
</protein>
<dbReference type="GO" id="GO:0019888">
    <property type="term" value="F:protein phosphatase regulator activity"/>
    <property type="evidence" value="ECO:0007669"/>
    <property type="project" value="TreeGrafter"/>
</dbReference>
<feature type="domain" description="EF-hand" evidence="4">
    <location>
        <begin position="768"/>
        <end position="803"/>
    </location>
</feature>
<dbReference type="AlphaFoldDB" id="A0A818NXH8"/>
<dbReference type="PANTHER" id="PTHR14095:SF0">
    <property type="entry name" value="MIP22305P"/>
    <property type="match status" value="1"/>
</dbReference>
<dbReference type="InterPro" id="IPR041534">
    <property type="entry name" value="EF-hand_13"/>
</dbReference>
<proteinExistence type="predicted"/>
<comment type="caution">
    <text evidence="5">The sequence shown here is derived from an EMBL/GenBank/DDBJ whole genome shotgun (WGS) entry which is preliminary data.</text>
</comment>
<evidence type="ECO:0000256" key="1">
    <source>
        <dbReference type="ARBA" id="ARBA00022723"/>
    </source>
</evidence>
<evidence type="ECO:0000313" key="5">
    <source>
        <dbReference type="EMBL" id="CAF3611721.1"/>
    </source>
</evidence>
<feature type="compositionally biased region" description="Low complexity" evidence="3">
    <location>
        <begin position="304"/>
        <end position="316"/>
    </location>
</feature>
<dbReference type="Pfam" id="PF13499">
    <property type="entry name" value="EF-hand_7"/>
    <property type="match status" value="1"/>
</dbReference>
<feature type="compositionally biased region" description="Acidic residues" evidence="3">
    <location>
        <begin position="900"/>
        <end position="919"/>
    </location>
</feature>
<dbReference type="GO" id="GO:0000159">
    <property type="term" value="C:protein phosphatase type 2A complex"/>
    <property type="evidence" value="ECO:0007669"/>
    <property type="project" value="TreeGrafter"/>
</dbReference>
<evidence type="ECO:0000256" key="2">
    <source>
        <dbReference type="ARBA" id="ARBA00022837"/>
    </source>
</evidence>
<feature type="region of interest" description="Disordered" evidence="3">
    <location>
        <begin position="291"/>
        <end position="468"/>
    </location>
</feature>
<sequence>MTLTLNDSLNIDLVNTTAYPTISALPKTQGPICLYQTFDKNEHFYRFSPALPQVFRLDFDKHSKAIPFRATIYDFDFEPSFTHKGLEDAYRPATKILEVLQAAHGKIKIRIKPDLFECTAWYIINETSNILTMSRCMPKKNIFELFQFENELEFYKQSHTIATTILNIQVQQEQTSTQYHIHILFIAYASAFELFTCKLYSRKCQPDRLLHVIRSVNFLILNNNKMSSTMTSPNTSIPITKMVNDLFLQWLSLPDTRTTLSSALNSVRTNSKMPEPIVYSKIYTNRIGGFSKSQHFDSPPVSPVPRTTSSPRYTSSNNFSIGDTTPGISNNNNNNNDAPKQRSSKKIYTDNITPTTDQQPVTTEKFSTPQLTKPDIVPTSATSSTYVSPNRVLPSTTTTTTPSKPSQQTPVLQPPSNAIRDQSPKTNNISYEGFDNNKPSPNANTTKTPVSSNEQISRPMPTPSFVPQTTPTVIKQEQKQKIAENIPKFYFPNGKLTATSTNETILVKQLRQVKEELFLPKHDKLHLEDFGKLAQLTGLSLYWKAPLFRACVHDCLGPKVTITSTTTINYSQYESFWTKVCKNNHDNALKFIYVLIHSLSSTSYPMNRQYLTLDDWDYLVQDIIDTHPGLKFLREAKEFHSRYIKTVVARVYYNCNRSWTMKLTVQELRRSNFLQTFDRLEQEDDINRIHDYFSYEHFYVIYCKFWELDADHDLYISRDDLAKHCNGAISNKMIDRIFSGAVSSSNMKEGKMSYSEFVWFLISEEDKRSPTSIEYWFRCMDIDGDGILSMFELDYFYQEQVHKMEIYGIEYMPFEDCICQMLDLVKPEEANKIRLKDLKRCKLTNVFFDTFFNLEKYLNNEQKDPFSNLKDPDSPELSDWVKYAEGEYDNLTHEDGGNDNLDDGNYDEDFEDEDHEVEEVTSKRLANNAVSPPQRLGGSELNNKIDDLEDELKRWKD</sequence>
<evidence type="ECO:0000313" key="6">
    <source>
        <dbReference type="Proteomes" id="UP000663844"/>
    </source>
</evidence>
<feature type="compositionally biased region" description="Polar residues" evidence="3">
    <location>
        <begin position="379"/>
        <end position="388"/>
    </location>
</feature>
<dbReference type="InterPro" id="IPR018247">
    <property type="entry name" value="EF_Hand_1_Ca_BS"/>
</dbReference>
<feature type="compositionally biased region" description="Polar residues" evidence="3">
    <location>
        <begin position="317"/>
        <end position="329"/>
    </location>
</feature>
<feature type="compositionally biased region" description="Polar residues" evidence="3">
    <location>
        <begin position="414"/>
        <end position="430"/>
    </location>
</feature>
<dbReference type="InterPro" id="IPR011992">
    <property type="entry name" value="EF-hand-dom_pair"/>
</dbReference>
<dbReference type="PROSITE" id="PS00018">
    <property type="entry name" value="EF_HAND_1"/>
    <property type="match status" value="1"/>
</dbReference>
<feature type="compositionally biased region" description="Basic and acidic residues" evidence="3">
    <location>
        <begin position="943"/>
        <end position="957"/>
    </location>
</feature>
<dbReference type="Gene3D" id="1.10.238.230">
    <property type="match status" value="1"/>
</dbReference>
<accession>A0A818NXH8</accession>
<dbReference type="Pfam" id="PF17958">
    <property type="entry name" value="EF-hand_13"/>
    <property type="match status" value="1"/>
</dbReference>
<keyword evidence="1" id="KW-0479">Metal-binding</keyword>
<dbReference type="SUPFAM" id="SSF47473">
    <property type="entry name" value="EF-hand"/>
    <property type="match status" value="2"/>
</dbReference>
<gene>
    <name evidence="5" type="ORF">OXD698_LOCUS6957</name>
</gene>
<dbReference type="Gene3D" id="1.10.238.10">
    <property type="entry name" value="EF-hand"/>
    <property type="match status" value="1"/>
</dbReference>
<evidence type="ECO:0000259" key="4">
    <source>
        <dbReference type="PROSITE" id="PS50222"/>
    </source>
</evidence>
<dbReference type="Gene3D" id="1.10.238.220">
    <property type="match status" value="1"/>
</dbReference>
<feature type="region of interest" description="Disordered" evidence="3">
    <location>
        <begin position="889"/>
        <end position="957"/>
    </location>
</feature>
<organism evidence="5 6">
    <name type="scientific">Adineta steineri</name>
    <dbReference type="NCBI Taxonomy" id="433720"/>
    <lineage>
        <taxon>Eukaryota</taxon>
        <taxon>Metazoa</taxon>
        <taxon>Spiralia</taxon>
        <taxon>Gnathifera</taxon>
        <taxon>Rotifera</taxon>
        <taxon>Eurotatoria</taxon>
        <taxon>Bdelloidea</taxon>
        <taxon>Adinetida</taxon>
        <taxon>Adinetidae</taxon>
        <taxon>Adineta</taxon>
    </lineage>
</organism>
<evidence type="ECO:0000256" key="3">
    <source>
        <dbReference type="SAM" id="MobiDB-lite"/>
    </source>
</evidence>
<feature type="compositionally biased region" description="Polar residues" evidence="3">
    <location>
        <begin position="350"/>
        <end position="371"/>
    </location>
</feature>
<reference evidence="5" key="1">
    <citation type="submission" date="2021-02" db="EMBL/GenBank/DDBJ databases">
        <authorList>
            <person name="Nowell W R."/>
        </authorList>
    </citation>
    <scope>NUCLEOTIDE SEQUENCE</scope>
</reference>
<dbReference type="GO" id="GO:0005509">
    <property type="term" value="F:calcium ion binding"/>
    <property type="evidence" value="ECO:0007669"/>
    <property type="project" value="InterPro"/>
</dbReference>
<dbReference type="CDD" id="cd21504">
    <property type="entry name" value="PPP2R3A_B-like"/>
    <property type="match status" value="1"/>
</dbReference>
<dbReference type="FunFam" id="1.10.238.220:FF:000001">
    <property type="entry name" value="Serine/threonine-protein phosphatase 2A regulatory subunit B'' subunit alpha"/>
    <property type="match status" value="1"/>
</dbReference>
<keyword evidence="2" id="KW-0106">Calcium</keyword>
<feature type="compositionally biased region" description="Low complexity" evidence="3">
    <location>
        <begin position="394"/>
        <end position="410"/>
    </location>
</feature>
<dbReference type="InterPro" id="IPR002048">
    <property type="entry name" value="EF_hand_dom"/>
</dbReference>
<dbReference type="Proteomes" id="UP000663844">
    <property type="component" value="Unassembled WGS sequence"/>
</dbReference>
<dbReference type="EMBL" id="CAJOAZ010000311">
    <property type="protein sequence ID" value="CAF3611721.1"/>
    <property type="molecule type" value="Genomic_DNA"/>
</dbReference>
<dbReference type="PANTHER" id="PTHR14095">
    <property type="entry name" value="PHOSPHATASE 2A REGULATORY SUBUNIT-RELATED"/>
    <property type="match status" value="1"/>
</dbReference>
<dbReference type="PROSITE" id="PS50222">
    <property type="entry name" value="EF_HAND_2"/>
    <property type="match status" value="1"/>
</dbReference>
<name>A0A818NXH8_9BILA</name>
<feature type="compositionally biased region" description="Polar residues" evidence="3">
    <location>
        <begin position="437"/>
        <end position="456"/>
    </location>
</feature>